<feature type="domain" description="Glucose/Sorbosone dehydrogenase" evidence="10">
    <location>
        <begin position="206"/>
        <end position="570"/>
    </location>
</feature>
<evidence type="ECO:0000259" key="10">
    <source>
        <dbReference type="Pfam" id="PF07995"/>
    </source>
</evidence>
<proteinExistence type="inferred from homology"/>
<keyword evidence="6" id="KW-0325">Glycoprotein</keyword>
<sequence>MLSGAMIWTRVVLLVWLLPFATGHPQCLDFRAPFKPKTALTFCSQYSEFGCCGPHNDEDLAKEYDYIKSRATDSDWDKCNGYVKQLLCQKCSPYAAHIYDAEGTAKARTFPGLCEEFCENYYEQCRTMTWLVDEEFASTQLFSSKESFCKKVSLRDTDYCYPDLLTNPLLNRNLTRIQTSAPSEDCLCLEEVRDNIANPLWARHAGDGSGRLFVAQQKGKVRIYNIRTKEWNSETFLDLTDEVELSRFSGDERGFLGMAFHPDYANNGRFFIFYATDRERGDTPPPDLPGTYSFKIRVSERRVDSDNPDKADSSWEKVVLDLLQPYANHNGGELFFGVDGYLYVFIGDGGAAGDPLKAGQDKSLLYGKVLRLDVDSDTSQPYTIPPDNPFVSESGSRDEIYAYGVRNIWRCGLDRGSSDSDSNRGRVLCGDVGQNNYEEIDLLKKGANYGWNAREGFECYDDDLCGNIGPEELPITAYDHSVGKSVTGGVFYRGCENPALEGQYIYGDYTSSRLFSLKEEGGTWTNKEVTLCGSTLCDGGLRGCLRDYILSFGEDEDGEIYILTSESSGSSRCDGAVYKIVDPHTRNDPSECSQDPTQRGRVPLPARNKFTLGSLRKPTISIKVRKRKRLRQKRRRKLTRKKRRQRRKRRRRQRLQNGKKTPGIRKKNRKRRRQSRRRKLNNLGKGDAIGKSKKTGRRNQKGVSSQTRPKPPFNASQDSQSQGPKSKILKKKRNTCI</sequence>
<evidence type="ECO:0000256" key="2">
    <source>
        <dbReference type="ARBA" id="ARBA00010658"/>
    </source>
</evidence>
<evidence type="ECO:0000256" key="5">
    <source>
        <dbReference type="ARBA" id="ARBA00023157"/>
    </source>
</evidence>
<name>A0ABM1A838_APLCA</name>
<dbReference type="Proteomes" id="UP000694888">
    <property type="component" value="Unplaced"/>
</dbReference>
<evidence type="ECO:0000256" key="1">
    <source>
        <dbReference type="ARBA" id="ARBA00004613"/>
    </source>
</evidence>
<dbReference type="Pfam" id="PF07995">
    <property type="entry name" value="GSDH"/>
    <property type="match status" value="1"/>
</dbReference>
<comment type="similarity">
    <text evidence="2">Belongs to the HHIP family.</text>
</comment>
<evidence type="ECO:0000256" key="8">
    <source>
        <dbReference type="SAM" id="SignalP"/>
    </source>
</evidence>
<keyword evidence="4 8" id="KW-0732">Signal</keyword>
<dbReference type="InterPro" id="IPR012938">
    <property type="entry name" value="Glc/Sorbosone_DH"/>
</dbReference>
<evidence type="ECO:0000313" key="11">
    <source>
        <dbReference type="Proteomes" id="UP000694888"/>
    </source>
</evidence>
<feature type="chain" id="PRO_5047432690" evidence="8">
    <location>
        <begin position="24"/>
        <end position="737"/>
    </location>
</feature>
<comment type="subcellular location">
    <subcellularLocation>
        <location evidence="1">Secreted</location>
    </subcellularLocation>
</comment>
<evidence type="ECO:0000259" key="9">
    <source>
        <dbReference type="Pfam" id="PF03024"/>
    </source>
</evidence>
<feature type="compositionally biased region" description="Basic residues" evidence="7">
    <location>
        <begin position="691"/>
        <end position="700"/>
    </location>
</feature>
<feature type="compositionally biased region" description="Basic residues" evidence="7">
    <location>
        <begin position="662"/>
        <end position="680"/>
    </location>
</feature>
<dbReference type="InterPro" id="IPR011041">
    <property type="entry name" value="Quinoprot_gluc/sorb_DH_b-prop"/>
</dbReference>
<dbReference type="InterPro" id="IPR011042">
    <property type="entry name" value="6-blade_b-propeller_TolB-like"/>
</dbReference>
<dbReference type="PANTHER" id="PTHR19328:SF75">
    <property type="entry name" value="ALDOSE SUGAR DEHYDROGENASE YLII"/>
    <property type="match status" value="1"/>
</dbReference>
<gene>
    <name evidence="12" type="primary">LOC101846760</name>
</gene>
<reference evidence="12" key="1">
    <citation type="submission" date="2025-08" db="UniProtKB">
        <authorList>
            <consortium name="RefSeq"/>
        </authorList>
    </citation>
    <scope>IDENTIFICATION</scope>
</reference>
<dbReference type="InterPro" id="IPR018143">
    <property type="entry name" value="Folate_rcpt-like"/>
</dbReference>
<feature type="compositionally biased region" description="Basic residues" evidence="7">
    <location>
        <begin position="623"/>
        <end position="654"/>
    </location>
</feature>
<feature type="signal peptide" evidence="8">
    <location>
        <begin position="1"/>
        <end position="23"/>
    </location>
</feature>
<organism evidence="11 12">
    <name type="scientific">Aplysia californica</name>
    <name type="common">California sea hare</name>
    <dbReference type="NCBI Taxonomy" id="6500"/>
    <lineage>
        <taxon>Eukaryota</taxon>
        <taxon>Metazoa</taxon>
        <taxon>Spiralia</taxon>
        <taxon>Lophotrochozoa</taxon>
        <taxon>Mollusca</taxon>
        <taxon>Gastropoda</taxon>
        <taxon>Heterobranchia</taxon>
        <taxon>Euthyneura</taxon>
        <taxon>Tectipleura</taxon>
        <taxon>Aplysiida</taxon>
        <taxon>Aplysioidea</taxon>
        <taxon>Aplysiidae</taxon>
        <taxon>Aplysia</taxon>
    </lineage>
</organism>
<dbReference type="SUPFAM" id="SSF50952">
    <property type="entry name" value="Soluble quinoprotein glucose dehydrogenase"/>
    <property type="match status" value="1"/>
</dbReference>
<dbReference type="Pfam" id="PF03024">
    <property type="entry name" value="Folate_rec"/>
    <property type="match status" value="1"/>
</dbReference>
<dbReference type="Gene3D" id="2.120.10.30">
    <property type="entry name" value="TolB, C-terminal domain"/>
    <property type="match status" value="1"/>
</dbReference>
<keyword evidence="5" id="KW-1015">Disulfide bond</keyword>
<dbReference type="GeneID" id="101846760"/>
<feature type="compositionally biased region" description="Polar residues" evidence="7">
    <location>
        <begin position="701"/>
        <end position="724"/>
    </location>
</feature>
<evidence type="ECO:0000256" key="4">
    <source>
        <dbReference type="ARBA" id="ARBA00022729"/>
    </source>
</evidence>
<keyword evidence="3" id="KW-0964">Secreted</keyword>
<feature type="compositionally biased region" description="Basic residues" evidence="7">
    <location>
        <begin position="727"/>
        <end position="737"/>
    </location>
</feature>
<feature type="region of interest" description="Disordered" evidence="7">
    <location>
        <begin position="582"/>
        <end position="737"/>
    </location>
</feature>
<evidence type="ECO:0000313" key="12">
    <source>
        <dbReference type="RefSeq" id="XP_012942641.1"/>
    </source>
</evidence>
<evidence type="ECO:0000256" key="6">
    <source>
        <dbReference type="ARBA" id="ARBA00023180"/>
    </source>
</evidence>
<keyword evidence="11" id="KW-1185">Reference proteome</keyword>
<evidence type="ECO:0000256" key="3">
    <source>
        <dbReference type="ARBA" id="ARBA00022525"/>
    </source>
</evidence>
<accession>A0ABM1A838</accession>
<dbReference type="PANTHER" id="PTHR19328">
    <property type="entry name" value="HEDGEHOG-INTERACTING PROTEIN"/>
    <property type="match status" value="1"/>
</dbReference>
<evidence type="ECO:0000256" key="7">
    <source>
        <dbReference type="SAM" id="MobiDB-lite"/>
    </source>
</evidence>
<protein>
    <submittedName>
        <fullName evidence="12">HHIP-like protein 1</fullName>
    </submittedName>
</protein>
<dbReference type="RefSeq" id="XP_012942641.1">
    <property type="nucleotide sequence ID" value="XM_013087187.2"/>
</dbReference>
<feature type="domain" description="Folate receptor-like" evidence="9">
    <location>
        <begin position="38"/>
        <end position="160"/>
    </location>
</feature>